<gene>
    <name evidence="2" type="ORF">GCM10011503_24780</name>
</gene>
<reference evidence="3" key="1">
    <citation type="journal article" date="2019" name="Int. J. Syst. Evol. Microbiol.">
        <title>The Global Catalogue of Microorganisms (GCM) 10K type strain sequencing project: providing services to taxonomists for standard genome sequencing and annotation.</title>
        <authorList>
            <consortium name="The Broad Institute Genomics Platform"/>
            <consortium name="The Broad Institute Genome Sequencing Center for Infectious Disease"/>
            <person name="Wu L."/>
            <person name="Ma J."/>
        </authorList>
    </citation>
    <scope>NUCLEOTIDE SEQUENCE [LARGE SCALE GENOMIC DNA]</scope>
    <source>
        <strain evidence="3">CGMCC 1.15928</strain>
    </source>
</reference>
<dbReference type="RefSeq" id="WP_084391814.1">
    <property type="nucleotide sequence ID" value="NZ_BMKF01000002.1"/>
</dbReference>
<evidence type="ECO:0000256" key="1">
    <source>
        <dbReference type="SAM" id="SignalP"/>
    </source>
</evidence>
<dbReference type="PROSITE" id="PS51257">
    <property type="entry name" value="PROKAR_LIPOPROTEIN"/>
    <property type="match status" value="1"/>
</dbReference>
<keyword evidence="1" id="KW-0732">Signal</keyword>
<sequence length="146" mass="15166">MKSAFYLGAAALLLSACGGADDEPATKTSELRADCDILASDPEAQETFDETGITADTFCGCFEKVVASRTETEQAQMKVTLSRVTTAMEENGQGAEDVVGNMMGSLMMAAEEDTEAQDLTAGISLIGDAINDIGNSYEDGNSCPAG</sequence>
<protein>
    <recommendedName>
        <fullName evidence="4">Lipoprotein</fullName>
    </recommendedName>
</protein>
<comment type="caution">
    <text evidence="2">The sequence shown here is derived from an EMBL/GenBank/DDBJ whole genome shotgun (WGS) entry which is preliminary data.</text>
</comment>
<name>A0ABQ1JR30_9PROT</name>
<evidence type="ECO:0000313" key="2">
    <source>
        <dbReference type="EMBL" id="GGB75146.1"/>
    </source>
</evidence>
<evidence type="ECO:0000313" key="3">
    <source>
        <dbReference type="Proteomes" id="UP000628854"/>
    </source>
</evidence>
<accession>A0ABQ1JR30</accession>
<evidence type="ECO:0008006" key="4">
    <source>
        <dbReference type="Google" id="ProtNLM"/>
    </source>
</evidence>
<dbReference type="EMBL" id="BMKF01000002">
    <property type="protein sequence ID" value="GGB75146.1"/>
    <property type="molecule type" value="Genomic_DNA"/>
</dbReference>
<feature type="signal peptide" evidence="1">
    <location>
        <begin position="1"/>
        <end position="20"/>
    </location>
</feature>
<organism evidence="2 3">
    <name type="scientific">Henriciella pelagia</name>
    <dbReference type="NCBI Taxonomy" id="1977912"/>
    <lineage>
        <taxon>Bacteria</taxon>
        <taxon>Pseudomonadati</taxon>
        <taxon>Pseudomonadota</taxon>
        <taxon>Alphaproteobacteria</taxon>
        <taxon>Hyphomonadales</taxon>
        <taxon>Hyphomonadaceae</taxon>
        <taxon>Henriciella</taxon>
    </lineage>
</organism>
<proteinExistence type="predicted"/>
<keyword evidence="3" id="KW-1185">Reference proteome</keyword>
<dbReference type="Proteomes" id="UP000628854">
    <property type="component" value="Unassembled WGS sequence"/>
</dbReference>
<feature type="chain" id="PRO_5046655760" description="Lipoprotein" evidence="1">
    <location>
        <begin position="21"/>
        <end position="146"/>
    </location>
</feature>